<organism evidence="2 3">
    <name type="scientific">Oleiphilus messinensis</name>
    <dbReference type="NCBI Taxonomy" id="141451"/>
    <lineage>
        <taxon>Bacteria</taxon>
        <taxon>Pseudomonadati</taxon>
        <taxon>Pseudomonadota</taxon>
        <taxon>Gammaproteobacteria</taxon>
        <taxon>Oceanospirillales</taxon>
        <taxon>Oleiphilaceae</taxon>
        <taxon>Oleiphilus</taxon>
    </lineage>
</organism>
<keyword evidence="1" id="KW-1133">Transmembrane helix</keyword>
<keyword evidence="1" id="KW-0812">Transmembrane</keyword>
<protein>
    <submittedName>
        <fullName evidence="2">Uncharacterized protein</fullName>
    </submittedName>
</protein>
<dbReference type="EMBL" id="CP021425">
    <property type="protein sequence ID" value="ARU54736.1"/>
    <property type="molecule type" value="Genomic_DNA"/>
</dbReference>
<sequence>MTTTTHTIEPLEFHDLVVRRSHQIMLVSFVMIIVSMLVSYVIPDLFSMKAQIAGHLGVVIFAGLLKVGYVLNLVGHRGRSQVVL</sequence>
<feature type="transmembrane region" description="Helical" evidence="1">
    <location>
        <begin position="24"/>
        <end position="42"/>
    </location>
</feature>
<evidence type="ECO:0000313" key="2">
    <source>
        <dbReference type="EMBL" id="ARU54736.1"/>
    </source>
</evidence>
<dbReference type="OrthoDB" id="6305308at2"/>
<feature type="transmembrane region" description="Helical" evidence="1">
    <location>
        <begin position="54"/>
        <end position="74"/>
    </location>
</feature>
<evidence type="ECO:0000256" key="1">
    <source>
        <dbReference type="SAM" id="Phobius"/>
    </source>
</evidence>
<name>A0A1Y0I4M0_9GAMM</name>
<dbReference type="KEGG" id="ome:OLMES_0634"/>
<dbReference type="Proteomes" id="UP000196027">
    <property type="component" value="Chromosome"/>
</dbReference>
<accession>A0A1Y0I4M0</accession>
<keyword evidence="1" id="KW-0472">Membrane</keyword>
<gene>
    <name evidence="2" type="ORF">OLMES_0634</name>
</gene>
<dbReference type="RefSeq" id="WP_087459906.1">
    <property type="nucleotide sequence ID" value="NZ_CP021425.1"/>
</dbReference>
<evidence type="ECO:0000313" key="3">
    <source>
        <dbReference type="Proteomes" id="UP000196027"/>
    </source>
</evidence>
<dbReference type="AlphaFoldDB" id="A0A1Y0I4M0"/>
<reference evidence="2 3" key="1">
    <citation type="submission" date="2017-05" db="EMBL/GenBank/DDBJ databases">
        <title>Genomic insights into alkan degradation activity of Oleiphilus messinensis.</title>
        <authorList>
            <person name="Kozyavkin S.A."/>
            <person name="Slesarev A.I."/>
            <person name="Golyshin P.N."/>
            <person name="Korzhenkov A."/>
            <person name="Golyshina O.N."/>
            <person name="Toshchakov S.V."/>
        </authorList>
    </citation>
    <scope>NUCLEOTIDE SEQUENCE [LARGE SCALE GENOMIC DNA]</scope>
    <source>
        <strain evidence="2 3">ME102</strain>
    </source>
</reference>
<proteinExistence type="predicted"/>
<keyword evidence="3" id="KW-1185">Reference proteome</keyword>